<evidence type="ECO:0000256" key="5">
    <source>
        <dbReference type="ARBA" id="ARBA00023136"/>
    </source>
</evidence>
<feature type="transmembrane region" description="Helical" evidence="6">
    <location>
        <begin position="349"/>
        <end position="367"/>
    </location>
</feature>
<keyword evidence="6" id="KW-0592">Phosphate transport</keyword>
<evidence type="ECO:0000256" key="6">
    <source>
        <dbReference type="RuleBase" id="RU363058"/>
    </source>
</evidence>
<dbReference type="GO" id="GO:0035435">
    <property type="term" value="P:phosphate ion transmembrane transport"/>
    <property type="evidence" value="ECO:0007669"/>
    <property type="project" value="TreeGrafter"/>
</dbReference>
<dbReference type="RefSeq" id="WP_182531142.1">
    <property type="nucleotide sequence ID" value="NZ_JACGXL010000003.1"/>
</dbReference>
<evidence type="ECO:0000313" key="8">
    <source>
        <dbReference type="Proteomes" id="UP000550401"/>
    </source>
</evidence>
<dbReference type="Proteomes" id="UP000550401">
    <property type="component" value="Unassembled WGS sequence"/>
</dbReference>
<name>A0A839F781_9GAMM</name>
<keyword evidence="2 6" id="KW-0813">Transport</keyword>
<dbReference type="InterPro" id="IPR001204">
    <property type="entry name" value="Phos_transporter"/>
</dbReference>
<dbReference type="PANTHER" id="PTHR11101:SF80">
    <property type="entry name" value="PHOSPHATE TRANSPORTER"/>
    <property type="match status" value="1"/>
</dbReference>
<dbReference type="GO" id="GO:0016020">
    <property type="term" value="C:membrane"/>
    <property type="evidence" value="ECO:0007669"/>
    <property type="project" value="UniProtKB-SubCell"/>
</dbReference>
<accession>A0A839F781</accession>
<feature type="transmembrane region" description="Helical" evidence="6">
    <location>
        <begin position="258"/>
        <end position="282"/>
    </location>
</feature>
<dbReference type="EMBL" id="JACGXL010000003">
    <property type="protein sequence ID" value="MBA8888074.1"/>
    <property type="molecule type" value="Genomic_DNA"/>
</dbReference>
<keyword evidence="5 6" id="KW-0472">Membrane</keyword>
<keyword evidence="4 6" id="KW-1133">Transmembrane helix</keyword>
<proteinExistence type="inferred from homology"/>
<feature type="transmembrane region" description="Helical" evidence="6">
    <location>
        <begin position="147"/>
        <end position="170"/>
    </location>
</feature>
<sequence>MELTLVLLVVLIALAFEYINGFHDTANSIATVVATKVLSPGQAVLLAAATNLVGALIGTAVAKTIASGLIDTNLVAVTPIVLICALLGAVAWNLITWWWGLPSSSSHALVGGLCGAALAAAHDDWRAIIWVQGGAHWWGEKGVLPKVIVPMVTSPVAGFVLGLLFMGLLFSLIEFLGSRKGPLQRLGRTRFANAFFGKAQLVSASAMGLSHGMNDAQKTMGIIALALATATASGTLDQVPSWLHFLRIEEDAGKQFEIAMWIKILCALVMAAGTAVGGWRIIKTLGHKMVKLHPINGFAAETASASVILTASHFGIPVSTTHNISAAILGVGVAKRANAIRWTIVERMVWAWILTLPVTGGIAWLLVRGARMFGLLG</sequence>
<dbReference type="AlphaFoldDB" id="A0A839F781"/>
<evidence type="ECO:0000256" key="4">
    <source>
        <dbReference type="ARBA" id="ARBA00022989"/>
    </source>
</evidence>
<feature type="transmembrane region" description="Helical" evidence="6">
    <location>
        <begin position="222"/>
        <end position="246"/>
    </location>
</feature>
<feature type="transmembrane region" description="Helical" evidence="6">
    <location>
        <begin position="44"/>
        <end position="62"/>
    </location>
</feature>
<reference evidence="7 8" key="1">
    <citation type="submission" date="2020-07" db="EMBL/GenBank/DDBJ databases">
        <title>Genomic Encyclopedia of Type Strains, Phase IV (KMG-V): Genome sequencing to study the core and pangenomes of soil and plant-associated prokaryotes.</title>
        <authorList>
            <person name="Whitman W."/>
        </authorList>
    </citation>
    <scope>NUCLEOTIDE SEQUENCE [LARGE SCALE GENOMIC DNA]</scope>
    <source>
        <strain evidence="7 8">RH2WT43</strain>
    </source>
</reference>
<evidence type="ECO:0000313" key="7">
    <source>
        <dbReference type="EMBL" id="MBA8888074.1"/>
    </source>
</evidence>
<dbReference type="PANTHER" id="PTHR11101">
    <property type="entry name" value="PHOSPHATE TRANSPORTER"/>
    <property type="match status" value="1"/>
</dbReference>
<evidence type="ECO:0000256" key="1">
    <source>
        <dbReference type="ARBA" id="ARBA00004141"/>
    </source>
</evidence>
<evidence type="ECO:0000256" key="2">
    <source>
        <dbReference type="ARBA" id="ARBA00022448"/>
    </source>
</evidence>
<comment type="subcellular location">
    <subcellularLocation>
        <location evidence="1 6">Membrane</location>
        <topology evidence="1 6">Multi-pass membrane protein</topology>
    </subcellularLocation>
</comment>
<keyword evidence="3 6" id="KW-0812">Transmembrane</keyword>
<protein>
    <recommendedName>
        <fullName evidence="6">Phosphate transporter</fullName>
    </recommendedName>
</protein>
<keyword evidence="8" id="KW-1185">Reference proteome</keyword>
<comment type="caution">
    <text evidence="7">The sequence shown here is derived from an EMBL/GenBank/DDBJ whole genome shotgun (WGS) entry which is preliminary data.</text>
</comment>
<dbReference type="GO" id="GO:0005315">
    <property type="term" value="F:phosphate transmembrane transporter activity"/>
    <property type="evidence" value="ECO:0007669"/>
    <property type="project" value="InterPro"/>
</dbReference>
<comment type="similarity">
    <text evidence="6">Belongs to the inorganic phosphate transporter (PiT) (TC 2.A.20) family.</text>
</comment>
<gene>
    <name evidence="7" type="ORF">FHW12_002298</name>
</gene>
<evidence type="ECO:0000256" key="3">
    <source>
        <dbReference type="ARBA" id="ARBA00022692"/>
    </source>
</evidence>
<feature type="transmembrane region" description="Helical" evidence="6">
    <location>
        <begin position="74"/>
        <end position="99"/>
    </location>
</feature>
<organism evidence="7 8">
    <name type="scientific">Dokdonella fugitiva</name>
    <dbReference type="NCBI Taxonomy" id="328517"/>
    <lineage>
        <taxon>Bacteria</taxon>
        <taxon>Pseudomonadati</taxon>
        <taxon>Pseudomonadota</taxon>
        <taxon>Gammaproteobacteria</taxon>
        <taxon>Lysobacterales</taxon>
        <taxon>Rhodanobacteraceae</taxon>
        <taxon>Dokdonella</taxon>
    </lineage>
</organism>
<dbReference type="Pfam" id="PF01384">
    <property type="entry name" value="PHO4"/>
    <property type="match status" value="1"/>
</dbReference>